<keyword evidence="3" id="KW-1185">Reference proteome</keyword>
<gene>
    <name evidence="2" type="ORF">Taro_052401</name>
</gene>
<dbReference type="Proteomes" id="UP000652761">
    <property type="component" value="Unassembled WGS sequence"/>
</dbReference>
<protein>
    <submittedName>
        <fullName evidence="2">Uncharacterized protein</fullName>
    </submittedName>
</protein>
<organism evidence="2 3">
    <name type="scientific">Colocasia esculenta</name>
    <name type="common">Wild taro</name>
    <name type="synonym">Arum esculentum</name>
    <dbReference type="NCBI Taxonomy" id="4460"/>
    <lineage>
        <taxon>Eukaryota</taxon>
        <taxon>Viridiplantae</taxon>
        <taxon>Streptophyta</taxon>
        <taxon>Embryophyta</taxon>
        <taxon>Tracheophyta</taxon>
        <taxon>Spermatophyta</taxon>
        <taxon>Magnoliopsida</taxon>
        <taxon>Liliopsida</taxon>
        <taxon>Araceae</taxon>
        <taxon>Aroideae</taxon>
        <taxon>Colocasieae</taxon>
        <taxon>Colocasia</taxon>
    </lineage>
</organism>
<dbReference type="EMBL" id="NMUH01008892">
    <property type="protein sequence ID" value="MQM19397.1"/>
    <property type="molecule type" value="Genomic_DNA"/>
</dbReference>
<evidence type="ECO:0000256" key="1">
    <source>
        <dbReference type="SAM" id="MobiDB-lite"/>
    </source>
</evidence>
<sequence>MQAAAELEAGRDQEANEDFAEQIPVMAHMVYEDDDIAAVVRVPSAVRVGTAVTTALVVPSHAKGHPESTRVPEKGLEKIRLKRKATIKVVSAGARPSFEEGEGATRPSVVMKKRPTLLDEGTEDADQLRAWKKKRLVRAAPQQSAEGTEEEADEAQLLLRKKRKVAGSAEQEAPQMPAVVRPEVKQRMVTELGLVVVSDGSESSTEEQREVSAPPGPSEGREEEVARTIASSTGGAGDDAAGDATETFARRGEGNEETSVAREGTSPHREVPEKDVPEEAAASATGATPTGETTAPQKEVVVVALVTEGRREVVDAAAEPARRAEISNEQPDAAEEIVSSGEDRRPLFAVLKGKSSELPSQAMLEATLGRLGSDAPRVLPPCLSASYLDRMARCQDLSPEKTPEHSSAAYRPGHLSEHDEDDNVDVEALVDGITSSMVLLKKLALCAQNQKQMWEAETAFCDDLVTKHRARDAELLKEVKSLQDALQASELNLTVARAKKEAITKVLADARAQGVAEYKEGPDFKKDLE</sequence>
<name>A0A843XK40_COLES</name>
<proteinExistence type="predicted"/>
<dbReference type="AlphaFoldDB" id="A0A843XK40"/>
<accession>A0A843XK40</accession>
<evidence type="ECO:0000313" key="2">
    <source>
        <dbReference type="EMBL" id="MQM19397.1"/>
    </source>
</evidence>
<feature type="compositionally biased region" description="Low complexity" evidence="1">
    <location>
        <begin position="279"/>
        <end position="296"/>
    </location>
</feature>
<reference evidence="2" key="1">
    <citation type="submission" date="2017-07" db="EMBL/GenBank/DDBJ databases">
        <title>Taro Niue Genome Assembly and Annotation.</title>
        <authorList>
            <person name="Atibalentja N."/>
            <person name="Keating K."/>
            <person name="Fields C.J."/>
        </authorList>
    </citation>
    <scope>NUCLEOTIDE SEQUENCE</scope>
    <source>
        <strain evidence="2">Niue_2</strain>
        <tissue evidence="2">Leaf</tissue>
    </source>
</reference>
<comment type="caution">
    <text evidence="2">The sequence shown here is derived from an EMBL/GenBank/DDBJ whole genome shotgun (WGS) entry which is preliminary data.</text>
</comment>
<feature type="compositionally biased region" description="Basic and acidic residues" evidence="1">
    <location>
        <begin position="265"/>
        <end position="277"/>
    </location>
</feature>
<evidence type="ECO:0000313" key="3">
    <source>
        <dbReference type="Proteomes" id="UP000652761"/>
    </source>
</evidence>
<feature type="region of interest" description="Disordered" evidence="1">
    <location>
        <begin position="320"/>
        <end position="340"/>
    </location>
</feature>
<feature type="region of interest" description="Disordered" evidence="1">
    <location>
        <begin position="195"/>
        <end position="298"/>
    </location>
</feature>
<feature type="region of interest" description="Disordered" evidence="1">
    <location>
        <begin position="398"/>
        <end position="419"/>
    </location>
</feature>